<dbReference type="PRINTS" id="PR00449">
    <property type="entry name" value="RASTRNSFRMNG"/>
</dbReference>
<dbReference type="AlphaFoldDB" id="A0A1J4L1A8"/>
<dbReference type="GO" id="GO:0005525">
    <property type="term" value="F:GTP binding"/>
    <property type="evidence" value="ECO:0007669"/>
    <property type="project" value="InterPro"/>
</dbReference>
<gene>
    <name evidence="2" type="primary">RAB13</name>
    <name evidence="2" type="ORF">TRFO_42377</name>
</gene>
<proteinExistence type="predicted"/>
<sequence>MTVLYSIQNYPKQGDYYVNHPELDQSRMNDFCINDGNLKFVILGEPSVGKTCLTTRACYDKFSNTYEATIGVQFSQTTCEINSHQTKLCFWDTSGQQRYTEITSHYFRGADVAFFCFSLNDQISLQSLENWIISLNEHTQPVSAAFLVGCKSDIPQTIRDVEIEKFAKSNNLEYFKTSSKNSTNITDLIQRAAFVGSLVKQIRTKQNKEKFVQHKKITEAKQVDISNQEKKEGGKCCA</sequence>
<dbReference type="PROSITE" id="PS51419">
    <property type="entry name" value="RAB"/>
    <property type="match status" value="1"/>
</dbReference>
<dbReference type="OrthoDB" id="413584at2759"/>
<dbReference type="SMART" id="SM00174">
    <property type="entry name" value="RHO"/>
    <property type="match status" value="1"/>
</dbReference>
<name>A0A1J4L1A8_9EUKA</name>
<dbReference type="PROSITE" id="PS51421">
    <property type="entry name" value="RAS"/>
    <property type="match status" value="1"/>
</dbReference>
<dbReference type="PANTHER" id="PTHR47978">
    <property type="match status" value="1"/>
</dbReference>
<accession>A0A1J4L1A8</accession>
<dbReference type="RefSeq" id="XP_068368805.1">
    <property type="nucleotide sequence ID" value="XM_068514275.1"/>
</dbReference>
<dbReference type="InterPro" id="IPR027417">
    <property type="entry name" value="P-loop_NTPase"/>
</dbReference>
<dbReference type="InterPro" id="IPR005225">
    <property type="entry name" value="Small_GTP-bd"/>
</dbReference>
<dbReference type="SUPFAM" id="SSF52540">
    <property type="entry name" value="P-loop containing nucleoside triphosphate hydrolases"/>
    <property type="match status" value="1"/>
</dbReference>
<dbReference type="FunFam" id="3.40.50.300:FF:001329">
    <property type="entry name" value="Small GTP-binding protein, putative"/>
    <property type="match status" value="1"/>
</dbReference>
<dbReference type="SMART" id="SM00175">
    <property type="entry name" value="RAB"/>
    <property type="match status" value="1"/>
</dbReference>
<evidence type="ECO:0000313" key="2">
    <source>
        <dbReference type="EMBL" id="OHT15669.1"/>
    </source>
</evidence>
<dbReference type="Pfam" id="PF00071">
    <property type="entry name" value="Ras"/>
    <property type="match status" value="1"/>
</dbReference>
<protein>
    <submittedName>
        <fullName evidence="2">Ras-related protein Rab-13</fullName>
    </submittedName>
</protein>
<dbReference type="Gene3D" id="3.40.50.300">
    <property type="entry name" value="P-loop containing nucleotide triphosphate hydrolases"/>
    <property type="match status" value="1"/>
</dbReference>
<dbReference type="GeneID" id="94848979"/>
<keyword evidence="3" id="KW-1185">Reference proteome</keyword>
<evidence type="ECO:0000313" key="3">
    <source>
        <dbReference type="Proteomes" id="UP000179807"/>
    </source>
</evidence>
<reference evidence="2" key="1">
    <citation type="submission" date="2016-10" db="EMBL/GenBank/DDBJ databases">
        <authorList>
            <person name="Benchimol M."/>
            <person name="Almeida L.G."/>
            <person name="Vasconcelos A.T."/>
            <person name="Perreira-Neves A."/>
            <person name="Rosa I.A."/>
            <person name="Tasca T."/>
            <person name="Bogo M.R."/>
            <person name="de Souza W."/>
        </authorList>
    </citation>
    <scope>NUCLEOTIDE SEQUENCE [LARGE SCALE GENOMIC DNA]</scope>
    <source>
        <strain evidence="2">K</strain>
    </source>
</reference>
<dbReference type="InterPro" id="IPR001806">
    <property type="entry name" value="Small_GTPase"/>
</dbReference>
<dbReference type="CDD" id="cd00154">
    <property type="entry name" value="Rab"/>
    <property type="match status" value="1"/>
</dbReference>
<dbReference type="Proteomes" id="UP000179807">
    <property type="component" value="Unassembled WGS sequence"/>
</dbReference>
<dbReference type="EMBL" id="MLAK01000199">
    <property type="protein sequence ID" value="OHT15669.1"/>
    <property type="molecule type" value="Genomic_DNA"/>
</dbReference>
<dbReference type="GO" id="GO:0003924">
    <property type="term" value="F:GTPase activity"/>
    <property type="evidence" value="ECO:0007669"/>
    <property type="project" value="InterPro"/>
</dbReference>
<organism evidence="2 3">
    <name type="scientific">Tritrichomonas foetus</name>
    <dbReference type="NCBI Taxonomy" id="1144522"/>
    <lineage>
        <taxon>Eukaryota</taxon>
        <taxon>Metamonada</taxon>
        <taxon>Parabasalia</taxon>
        <taxon>Tritrichomonadida</taxon>
        <taxon>Tritrichomonadidae</taxon>
        <taxon>Tritrichomonas</taxon>
    </lineage>
</organism>
<dbReference type="SMART" id="SM00173">
    <property type="entry name" value="RAS"/>
    <property type="match status" value="1"/>
</dbReference>
<comment type="caution">
    <text evidence="2">The sequence shown here is derived from an EMBL/GenBank/DDBJ whole genome shotgun (WGS) entry which is preliminary data.</text>
</comment>
<evidence type="ECO:0000256" key="1">
    <source>
        <dbReference type="ARBA" id="ARBA00022741"/>
    </source>
</evidence>
<keyword evidence="1" id="KW-0547">Nucleotide-binding</keyword>
<dbReference type="VEuPathDB" id="TrichDB:TRFO_42377"/>
<dbReference type="NCBIfam" id="TIGR00231">
    <property type="entry name" value="small_GTP"/>
    <property type="match status" value="1"/>
</dbReference>